<evidence type="ECO:0000313" key="2">
    <source>
        <dbReference type="Proteomes" id="UP001482620"/>
    </source>
</evidence>
<keyword evidence="2" id="KW-1185">Reference proteome</keyword>
<gene>
    <name evidence="1" type="ORF">ILYODFUR_020529</name>
</gene>
<organism evidence="1 2">
    <name type="scientific">Ilyodon furcidens</name>
    <name type="common">goldbreast splitfin</name>
    <dbReference type="NCBI Taxonomy" id="33524"/>
    <lineage>
        <taxon>Eukaryota</taxon>
        <taxon>Metazoa</taxon>
        <taxon>Chordata</taxon>
        <taxon>Craniata</taxon>
        <taxon>Vertebrata</taxon>
        <taxon>Euteleostomi</taxon>
        <taxon>Actinopterygii</taxon>
        <taxon>Neopterygii</taxon>
        <taxon>Teleostei</taxon>
        <taxon>Neoteleostei</taxon>
        <taxon>Acanthomorphata</taxon>
        <taxon>Ovalentaria</taxon>
        <taxon>Atherinomorphae</taxon>
        <taxon>Cyprinodontiformes</taxon>
        <taxon>Goodeidae</taxon>
        <taxon>Ilyodon</taxon>
    </lineage>
</organism>
<comment type="caution">
    <text evidence="1">The sequence shown here is derived from an EMBL/GenBank/DDBJ whole genome shotgun (WGS) entry which is preliminary data.</text>
</comment>
<dbReference type="EMBL" id="JAHRIQ010002123">
    <property type="protein sequence ID" value="MEQ2221910.1"/>
    <property type="molecule type" value="Genomic_DNA"/>
</dbReference>
<name>A0ABV0SMW8_9TELE</name>
<accession>A0ABV0SMW8</accession>
<dbReference type="Proteomes" id="UP001482620">
    <property type="component" value="Unassembled WGS sequence"/>
</dbReference>
<sequence>MVLVDAGRNQHVWHFLVLMLFMKMKKINIFDLATKISWPIDWCILCKNMTLELNLIRDQHLLLYEFARIWVSVLHDRVYHVCMFKICMPPLNHLPSPVKVC</sequence>
<reference evidence="1 2" key="1">
    <citation type="submission" date="2021-06" db="EMBL/GenBank/DDBJ databases">
        <authorList>
            <person name="Palmer J.M."/>
        </authorList>
    </citation>
    <scope>NUCLEOTIDE SEQUENCE [LARGE SCALE GENOMIC DNA]</scope>
    <source>
        <strain evidence="2">if_2019</strain>
        <tissue evidence="1">Muscle</tissue>
    </source>
</reference>
<protein>
    <submittedName>
        <fullName evidence="1">Uncharacterized protein</fullName>
    </submittedName>
</protein>
<evidence type="ECO:0000313" key="1">
    <source>
        <dbReference type="EMBL" id="MEQ2221910.1"/>
    </source>
</evidence>
<proteinExistence type="predicted"/>